<feature type="compositionally biased region" description="Low complexity" evidence="1">
    <location>
        <begin position="220"/>
        <end position="231"/>
    </location>
</feature>
<comment type="caution">
    <text evidence="2">The sequence shown here is derived from an EMBL/GenBank/DDBJ whole genome shotgun (WGS) entry which is preliminary data.</text>
</comment>
<organism evidence="2 3">
    <name type="scientific">Pseudomonas poae</name>
    <dbReference type="NCBI Taxonomy" id="200451"/>
    <lineage>
        <taxon>Bacteria</taxon>
        <taxon>Pseudomonadati</taxon>
        <taxon>Pseudomonadota</taxon>
        <taxon>Gammaproteobacteria</taxon>
        <taxon>Pseudomonadales</taxon>
        <taxon>Pseudomonadaceae</taxon>
        <taxon>Pseudomonas</taxon>
    </lineage>
</organism>
<sequence length="444" mass="48606">MPHLQFKDLLISFTSEFLPLWNDLGSGAHKAVSMWRPSTSADTLGQFFPVGDIATDSYRNINQRKIVAVVSDANKVDGTALRSPENYQLVWKDTNSGARTDFSLWRPLAPEGYVAMGLVCGVGYEKPSRNAVRCVRADLVVNAKPGDLIWNDYGSGASKDFSAWSITPPDAEPGEIYLAPGTFVGNARYAKPDLPTYALRLNLTAQLGEPLPPPALTGYEPPTAEETPPAPQECELPWFCVKDPELSASEQLLSSPTYRLERTDHHQLAGFGHNTSATSQPFMWTASKGEVGDYSLALSAISRVSMWRHWSASLRPFELSFSANLEPAFTHTERSAKGWNYSSPLEIITYIPAQKAVAAYLVRSEYRLLRQDGSQVAATINYINGDHIYMSEFPEDQAVSAGLPENASAEDKPVTAVELENAAAQVEPVLEVAGHDLVNETLAP</sequence>
<name>A0A423F5M0_9PSED</name>
<dbReference type="PANTHER" id="PTHR48219">
    <property type="entry name" value="VACUOLAR PROTEIN SORTING-ASSOCIATED PROTEIN 62-RELATED"/>
    <property type="match status" value="1"/>
</dbReference>
<evidence type="ECO:0000313" key="3">
    <source>
        <dbReference type="Proteomes" id="UP000284656"/>
    </source>
</evidence>
<accession>A0A423F5M0</accession>
<dbReference type="EMBL" id="MOAY01000040">
    <property type="protein sequence ID" value="ROM49966.1"/>
    <property type="molecule type" value="Genomic_DNA"/>
</dbReference>
<evidence type="ECO:0000313" key="2">
    <source>
        <dbReference type="EMBL" id="ROM49966.1"/>
    </source>
</evidence>
<dbReference type="PANTHER" id="PTHR48219:SF2">
    <property type="entry name" value="VACUOLAR PROTEIN SORTING-ASSOCIATED PROTEIN 62"/>
    <property type="match status" value="1"/>
</dbReference>
<dbReference type="Pfam" id="PF06101">
    <property type="entry name" value="Vps62"/>
    <property type="match status" value="1"/>
</dbReference>
<gene>
    <name evidence="2" type="ORF">BK648_12320</name>
</gene>
<dbReference type="InterPro" id="IPR009291">
    <property type="entry name" value="Vps62"/>
</dbReference>
<protein>
    <recommendedName>
        <fullName evidence="4">DUF946 domain-containing protein</fullName>
    </recommendedName>
</protein>
<dbReference type="AlphaFoldDB" id="A0A423F5M0"/>
<reference evidence="2 3" key="1">
    <citation type="submission" date="2016-10" db="EMBL/GenBank/DDBJ databases">
        <title>Comparative genome analysis of multiple Pseudomonas spp. focuses on biocontrol and plant growth promoting traits.</title>
        <authorList>
            <person name="Tao X.-Y."/>
            <person name="Taylor C.G."/>
        </authorList>
    </citation>
    <scope>NUCLEOTIDE SEQUENCE [LARGE SCALE GENOMIC DNA]</scope>
    <source>
        <strain evidence="2 3">29G9</strain>
    </source>
</reference>
<evidence type="ECO:0000256" key="1">
    <source>
        <dbReference type="SAM" id="MobiDB-lite"/>
    </source>
</evidence>
<dbReference type="RefSeq" id="WP_123716278.1">
    <property type="nucleotide sequence ID" value="NZ_MOAY01000040.1"/>
</dbReference>
<proteinExistence type="predicted"/>
<feature type="region of interest" description="Disordered" evidence="1">
    <location>
        <begin position="211"/>
        <end position="231"/>
    </location>
</feature>
<dbReference type="Proteomes" id="UP000284656">
    <property type="component" value="Unassembled WGS sequence"/>
</dbReference>
<evidence type="ECO:0008006" key="4">
    <source>
        <dbReference type="Google" id="ProtNLM"/>
    </source>
</evidence>